<feature type="transmembrane region" description="Helical" evidence="1">
    <location>
        <begin position="377"/>
        <end position="399"/>
    </location>
</feature>
<keyword evidence="1" id="KW-0812">Transmembrane</keyword>
<feature type="transmembrane region" description="Helical" evidence="1">
    <location>
        <begin position="91"/>
        <end position="112"/>
    </location>
</feature>
<evidence type="ECO:0000256" key="1">
    <source>
        <dbReference type="SAM" id="Phobius"/>
    </source>
</evidence>
<feature type="transmembrane region" description="Helical" evidence="1">
    <location>
        <begin position="47"/>
        <end position="71"/>
    </location>
</feature>
<comment type="caution">
    <text evidence="2">The sequence shown here is derived from an EMBL/GenBank/DDBJ whole genome shotgun (WGS) entry which is preliminary data.</text>
</comment>
<name>A0AA39HMR1_9BILA</name>
<feature type="transmembrane region" description="Helical" evidence="1">
    <location>
        <begin position="174"/>
        <end position="194"/>
    </location>
</feature>
<dbReference type="Gene3D" id="1.20.1070.10">
    <property type="entry name" value="Rhodopsin 7-helix transmembrane proteins"/>
    <property type="match status" value="1"/>
</dbReference>
<feature type="transmembrane region" description="Helical" evidence="1">
    <location>
        <begin position="327"/>
        <end position="356"/>
    </location>
</feature>
<feature type="transmembrane region" description="Helical" evidence="1">
    <location>
        <begin position="119"/>
        <end position="139"/>
    </location>
</feature>
<protein>
    <submittedName>
        <fullName evidence="2">Uncharacterized protein</fullName>
    </submittedName>
</protein>
<organism evidence="2 3">
    <name type="scientific">Steinernema hermaphroditum</name>
    <dbReference type="NCBI Taxonomy" id="289476"/>
    <lineage>
        <taxon>Eukaryota</taxon>
        <taxon>Metazoa</taxon>
        <taxon>Ecdysozoa</taxon>
        <taxon>Nematoda</taxon>
        <taxon>Chromadorea</taxon>
        <taxon>Rhabditida</taxon>
        <taxon>Tylenchina</taxon>
        <taxon>Panagrolaimomorpha</taxon>
        <taxon>Strongyloidoidea</taxon>
        <taxon>Steinernematidae</taxon>
        <taxon>Steinernema</taxon>
    </lineage>
</organism>
<proteinExistence type="predicted"/>
<keyword evidence="1" id="KW-1133">Transmembrane helix</keyword>
<evidence type="ECO:0000313" key="2">
    <source>
        <dbReference type="EMBL" id="KAK0408026.1"/>
    </source>
</evidence>
<gene>
    <name evidence="2" type="ORF">QR680_003731</name>
</gene>
<sequence>MVTQVIHPSVPFGLAFVSLSCFGFFTNTLLFMTLINNKDFSPTTSRIIKSLCISCMLQLFGLAIGGIMTLAQSSFNDTFDVVVSALVQSAWLLYVGTVTTLALDRVLTFVWIKYTKYRLFPLTLLAASWLFGLSCFVLYCLPGFHWSYNGGNRGFFIFSYGRGSNTRVLSSEKYYDMTCFSAVLLMYLFLFIYIARMRIKSTHRLSSMTKELRILIAAVVSFAVQTVYVGGGYWQLFGGNSHPYVSLTMIIECGMFASVTMIISGTLREKAIEMILGKKAKVVVVIHPIVPLGLAFVSLSCFGFFMNMLLFINLLNNKDFSPSTSRIIKSLCISCMLQLFGLAIGGIMTLAQSSFNDTFDVMRIKSTHKLSSLTKELRILIAAVVSFAVQTIYVGGGYWQLFGTNSHPYVTLTMIIECGMFASVTMIISGTLRQKAVEMILGKKAKVVVLTVHSSSPV</sequence>
<accession>A0AA39HMR1</accession>
<feature type="transmembrane region" description="Helical" evidence="1">
    <location>
        <begin position="284"/>
        <end position="315"/>
    </location>
</feature>
<evidence type="ECO:0000313" key="3">
    <source>
        <dbReference type="Proteomes" id="UP001175271"/>
    </source>
</evidence>
<keyword evidence="3" id="KW-1185">Reference proteome</keyword>
<feature type="transmembrane region" description="Helical" evidence="1">
    <location>
        <begin position="243"/>
        <end position="263"/>
    </location>
</feature>
<keyword evidence="1" id="KW-0472">Membrane</keyword>
<dbReference type="Proteomes" id="UP001175271">
    <property type="component" value="Unassembled WGS sequence"/>
</dbReference>
<dbReference type="EMBL" id="JAUCMV010000003">
    <property type="protein sequence ID" value="KAK0408026.1"/>
    <property type="molecule type" value="Genomic_DNA"/>
</dbReference>
<feature type="transmembrane region" description="Helical" evidence="1">
    <location>
        <begin position="214"/>
        <end position="237"/>
    </location>
</feature>
<dbReference type="AlphaFoldDB" id="A0AA39HMR1"/>
<feature type="transmembrane region" description="Helical" evidence="1">
    <location>
        <begin position="12"/>
        <end position="35"/>
    </location>
</feature>
<dbReference type="SUPFAM" id="SSF81321">
    <property type="entry name" value="Family A G protein-coupled receptor-like"/>
    <property type="match status" value="1"/>
</dbReference>
<feature type="transmembrane region" description="Helical" evidence="1">
    <location>
        <begin position="411"/>
        <end position="432"/>
    </location>
</feature>
<reference evidence="2" key="1">
    <citation type="submission" date="2023-06" db="EMBL/GenBank/DDBJ databases">
        <title>Genomic analysis of the entomopathogenic nematode Steinernema hermaphroditum.</title>
        <authorList>
            <person name="Schwarz E.M."/>
            <person name="Heppert J.K."/>
            <person name="Baniya A."/>
            <person name="Schwartz H.T."/>
            <person name="Tan C.-H."/>
            <person name="Antoshechkin I."/>
            <person name="Sternberg P.W."/>
            <person name="Goodrich-Blair H."/>
            <person name="Dillman A.R."/>
        </authorList>
    </citation>
    <scope>NUCLEOTIDE SEQUENCE</scope>
    <source>
        <strain evidence="2">PS9179</strain>
        <tissue evidence="2">Whole animal</tissue>
    </source>
</reference>